<keyword evidence="6" id="KW-0067">ATP-binding</keyword>
<reference evidence="9 10" key="1">
    <citation type="journal article" date="2015" name="PLoS Pathog.">
        <title>Leptomonas seymouri: Adaptations to the Dixenous Life Cycle Analyzed by Genome Sequencing, Transcriptome Profiling and Co-infection with Leishmania donovani.</title>
        <authorList>
            <person name="Kraeva N."/>
            <person name="Butenko A."/>
            <person name="Hlavacova J."/>
            <person name="Kostygov A."/>
            <person name="Myskova J."/>
            <person name="Grybchuk D."/>
            <person name="Lestinova T."/>
            <person name="Votypka J."/>
            <person name="Volf P."/>
            <person name="Opperdoes F."/>
            <person name="Flegontov P."/>
            <person name="Lukes J."/>
            <person name="Yurchenko V."/>
        </authorList>
    </citation>
    <scope>NUCLEOTIDE SEQUENCE [LARGE SCALE GENOMIC DNA]</scope>
    <source>
        <strain evidence="9 10">ATCC 30220</strain>
    </source>
</reference>
<dbReference type="GO" id="GO:0006310">
    <property type="term" value="P:DNA recombination"/>
    <property type="evidence" value="ECO:0007669"/>
    <property type="project" value="UniProtKB-KW"/>
</dbReference>
<comment type="caution">
    <text evidence="9">The sequence shown here is derived from an EMBL/GenBank/DDBJ whole genome shotgun (WGS) entry which is preliminary data.</text>
</comment>
<feature type="domain" description="DNA helicase Pif1-like DEAD-box helicase" evidence="8">
    <location>
        <begin position="12"/>
        <end position="90"/>
    </location>
</feature>
<dbReference type="PANTHER" id="PTHR47642">
    <property type="entry name" value="ATP-DEPENDENT DNA HELICASE"/>
    <property type="match status" value="1"/>
</dbReference>
<dbReference type="GO" id="GO:0006281">
    <property type="term" value="P:DNA repair"/>
    <property type="evidence" value="ECO:0007669"/>
    <property type="project" value="UniProtKB-KW"/>
</dbReference>
<sequence length="379" mass="40483">MLCAHAFSLLDCIARVLRAPLRKKASSQRVSDAELPFGGLQLLVVGDFLQLPPVPRGAGEELRPALTCAAWKMCRMKCVVFTKDCRHAADAAFAQCCADVRRGVCTPLGARFGVEATTVMARRKDVDQYNAQRLQQLSSPALQRYTSEDYAAVPGTAVDSEVSLPAVLTLKEGAQVVLLASLPGTTQLVHGDVGVVIGFVSQAHGPALPLVRFTTGVEAVVPAVAMEVYGHDGRLTLSRRQVPLQLAWALTVHRVQGLTLPMVRVALDASLFEAGRAYVALSRVRRAEDLCLTAFDVAAVARVSSEARDLYDRLPPSSDEATPASPSPTTTVGTSGVRWEGSPRENSSPVAAVARDAGSRRRPRSGSLDDQQNSFGTAK</sequence>
<dbReference type="InterPro" id="IPR051055">
    <property type="entry name" value="PIF1_helicase"/>
</dbReference>
<dbReference type="EMBL" id="LJSK01000319">
    <property type="protein sequence ID" value="KPI83833.1"/>
    <property type="molecule type" value="Genomic_DNA"/>
</dbReference>
<dbReference type="OrthoDB" id="272985at2759"/>
<comment type="subunit">
    <text evidence="3">Monomer.</text>
</comment>
<evidence type="ECO:0000256" key="1">
    <source>
        <dbReference type="ARBA" id="ARBA00001946"/>
    </source>
</evidence>
<feature type="compositionally biased region" description="Polar residues" evidence="7">
    <location>
        <begin position="368"/>
        <end position="379"/>
    </location>
</feature>
<keyword evidence="6" id="KW-0234">DNA repair</keyword>
<dbReference type="OMA" id="CIKTCKP"/>
<dbReference type="Pfam" id="PF05970">
    <property type="entry name" value="PIF1"/>
    <property type="match status" value="1"/>
</dbReference>
<keyword evidence="10" id="KW-1185">Reference proteome</keyword>
<protein>
    <recommendedName>
        <fullName evidence="6">ATP-dependent DNA helicase</fullName>
        <ecNumber evidence="6">5.6.2.3</ecNumber>
    </recommendedName>
</protein>
<keyword evidence="6" id="KW-0227">DNA damage</keyword>
<keyword evidence="6 9" id="KW-0347">Helicase</keyword>
<evidence type="ECO:0000256" key="7">
    <source>
        <dbReference type="SAM" id="MobiDB-lite"/>
    </source>
</evidence>
<keyword evidence="4 6" id="KW-0233">DNA recombination</keyword>
<evidence type="ECO:0000259" key="8">
    <source>
        <dbReference type="Pfam" id="PF05970"/>
    </source>
</evidence>
<comment type="cofactor">
    <cofactor evidence="1 6">
        <name>Mg(2+)</name>
        <dbReference type="ChEBI" id="CHEBI:18420"/>
    </cofactor>
</comment>
<dbReference type="Proteomes" id="UP000038009">
    <property type="component" value="Unassembled WGS sequence"/>
</dbReference>
<dbReference type="VEuPathDB" id="TriTrypDB:Lsey_0319_0020"/>
<evidence type="ECO:0000256" key="4">
    <source>
        <dbReference type="ARBA" id="ARBA00023172"/>
    </source>
</evidence>
<dbReference type="InterPro" id="IPR010285">
    <property type="entry name" value="DNA_helicase_pif1-like_DEAD"/>
</dbReference>
<evidence type="ECO:0000256" key="6">
    <source>
        <dbReference type="RuleBase" id="RU363044"/>
    </source>
</evidence>
<name>A0A0N1PA89_LEPSE</name>
<evidence type="ECO:0000256" key="2">
    <source>
        <dbReference type="ARBA" id="ARBA00009781"/>
    </source>
</evidence>
<dbReference type="GO" id="GO:0005524">
    <property type="term" value="F:ATP binding"/>
    <property type="evidence" value="ECO:0007669"/>
    <property type="project" value="UniProtKB-KW"/>
</dbReference>
<dbReference type="CDD" id="cd18809">
    <property type="entry name" value="SF1_C_RecD"/>
    <property type="match status" value="1"/>
</dbReference>
<dbReference type="AlphaFoldDB" id="A0A0N1PA89"/>
<proteinExistence type="inferred from homology"/>
<keyword evidence="6" id="KW-0378">Hydrolase</keyword>
<dbReference type="GO" id="GO:0016787">
    <property type="term" value="F:hydrolase activity"/>
    <property type="evidence" value="ECO:0007669"/>
    <property type="project" value="UniProtKB-KW"/>
</dbReference>
<feature type="region of interest" description="Disordered" evidence="7">
    <location>
        <begin position="311"/>
        <end position="379"/>
    </location>
</feature>
<evidence type="ECO:0000313" key="10">
    <source>
        <dbReference type="Proteomes" id="UP000038009"/>
    </source>
</evidence>
<dbReference type="GO" id="GO:0000723">
    <property type="term" value="P:telomere maintenance"/>
    <property type="evidence" value="ECO:0007669"/>
    <property type="project" value="InterPro"/>
</dbReference>
<feature type="compositionally biased region" description="Low complexity" evidence="7">
    <location>
        <begin position="315"/>
        <end position="337"/>
    </location>
</feature>
<evidence type="ECO:0000256" key="3">
    <source>
        <dbReference type="ARBA" id="ARBA00011245"/>
    </source>
</evidence>
<dbReference type="EC" id="5.6.2.3" evidence="6"/>
<evidence type="ECO:0000313" key="9">
    <source>
        <dbReference type="EMBL" id="KPI83833.1"/>
    </source>
</evidence>
<organism evidence="9 10">
    <name type="scientific">Leptomonas seymouri</name>
    <dbReference type="NCBI Taxonomy" id="5684"/>
    <lineage>
        <taxon>Eukaryota</taxon>
        <taxon>Discoba</taxon>
        <taxon>Euglenozoa</taxon>
        <taxon>Kinetoplastea</taxon>
        <taxon>Metakinetoplastina</taxon>
        <taxon>Trypanosomatida</taxon>
        <taxon>Trypanosomatidae</taxon>
        <taxon>Leishmaniinae</taxon>
        <taxon>Leptomonas</taxon>
    </lineage>
</organism>
<gene>
    <name evidence="9" type="ORF">ABL78_7118</name>
</gene>
<comment type="catalytic activity">
    <reaction evidence="5 6">
        <text>ATP + H2O = ADP + phosphate + H(+)</text>
        <dbReference type="Rhea" id="RHEA:13065"/>
        <dbReference type="ChEBI" id="CHEBI:15377"/>
        <dbReference type="ChEBI" id="CHEBI:15378"/>
        <dbReference type="ChEBI" id="CHEBI:30616"/>
        <dbReference type="ChEBI" id="CHEBI:43474"/>
        <dbReference type="ChEBI" id="CHEBI:456216"/>
        <dbReference type="EC" id="5.6.2.3"/>
    </reaction>
</comment>
<dbReference type="SUPFAM" id="SSF52540">
    <property type="entry name" value="P-loop containing nucleoside triphosphate hydrolases"/>
    <property type="match status" value="1"/>
</dbReference>
<dbReference type="InterPro" id="IPR027417">
    <property type="entry name" value="P-loop_NTPase"/>
</dbReference>
<accession>A0A0N1PA89</accession>
<evidence type="ECO:0000256" key="5">
    <source>
        <dbReference type="ARBA" id="ARBA00048954"/>
    </source>
</evidence>
<keyword evidence="6" id="KW-0547">Nucleotide-binding</keyword>
<dbReference type="GO" id="GO:0043139">
    <property type="term" value="F:5'-3' DNA helicase activity"/>
    <property type="evidence" value="ECO:0007669"/>
    <property type="project" value="UniProtKB-EC"/>
</dbReference>
<comment type="similarity">
    <text evidence="2">Belongs to the helicase family. PIF1 subfamily.</text>
</comment>